<dbReference type="EMBL" id="JARIHO010000104">
    <property type="protein sequence ID" value="KAJ7303616.1"/>
    <property type="molecule type" value="Genomic_DNA"/>
</dbReference>
<sequence length="209" mass="22463">MAPTSALLAFMFLTVAASLNVPTCPPGEQANVVSESMFPVVSPFGNNPTINLTLTYFTCPSLQAQARRGALKSQSETPIDVCLGLQDGSEATFGCSPGDQPSFGDCSGIDDTVVDNLIRPLELFIPPLSGVVVTLFNNTCAFVFSNNDANDIYEMELECIPDALLNIHNSESCRGKEQGLHLGYLYPRLLTRTGRIGHLILYPQALCDG</sequence>
<proteinExistence type="predicted"/>
<reference evidence="2" key="1">
    <citation type="submission" date="2023-03" db="EMBL/GenBank/DDBJ databases">
        <title>Massive genome expansion in bonnet fungi (Mycena s.s.) driven by repeated elements and novel gene families across ecological guilds.</title>
        <authorList>
            <consortium name="Lawrence Berkeley National Laboratory"/>
            <person name="Harder C.B."/>
            <person name="Miyauchi S."/>
            <person name="Viragh M."/>
            <person name="Kuo A."/>
            <person name="Thoen E."/>
            <person name="Andreopoulos B."/>
            <person name="Lu D."/>
            <person name="Skrede I."/>
            <person name="Drula E."/>
            <person name="Henrissat B."/>
            <person name="Morin E."/>
            <person name="Kohler A."/>
            <person name="Barry K."/>
            <person name="LaButti K."/>
            <person name="Morin E."/>
            <person name="Salamov A."/>
            <person name="Lipzen A."/>
            <person name="Mereny Z."/>
            <person name="Hegedus B."/>
            <person name="Baldrian P."/>
            <person name="Stursova M."/>
            <person name="Weitz H."/>
            <person name="Taylor A."/>
            <person name="Grigoriev I.V."/>
            <person name="Nagy L.G."/>
            <person name="Martin F."/>
            <person name="Kauserud H."/>
        </authorList>
    </citation>
    <scope>NUCLEOTIDE SEQUENCE</scope>
    <source>
        <strain evidence="2">CBHHK002</strain>
    </source>
</reference>
<dbReference type="AlphaFoldDB" id="A0AAD6Z1V0"/>
<protein>
    <submittedName>
        <fullName evidence="2">Uncharacterized protein</fullName>
    </submittedName>
</protein>
<evidence type="ECO:0000313" key="3">
    <source>
        <dbReference type="Proteomes" id="UP001218218"/>
    </source>
</evidence>
<organism evidence="2 3">
    <name type="scientific">Mycena albidolilacea</name>
    <dbReference type="NCBI Taxonomy" id="1033008"/>
    <lineage>
        <taxon>Eukaryota</taxon>
        <taxon>Fungi</taxon>
        <taxon>Dikarya</taxon>
        <taxon>Basidiomycota</taxon>
        <taxon>Agaricomycotina</taxon>
        <taxon>Agaricomycetes</taxon>
        <taxon>Agaricomycetidae</taxon>
        <taxon>Agaricales</taxon>
        <taxon>Marasmiineae</taxon>
        <taxon>Mycenaceae</taxon>
        <taxon>Mycena</taxon>
    </lineage>
</organism>
<keyword evidence="3" id="KW-1185">Reference proteome</keyword>
<keyword evidence="1" id="KW-0732">Signal</keyword>
<feature type="chain" id="PRO_5042253736" evidence="1">
    <location>
        <begin position="19"/>
        <end position="209"/>
    </location>
</feature>
<evidence type="ECO:0000313" key="2">
    <source>
        <dbReference type="EMBL" id="KAJ7303616.1"/>
    </source>
</evidence>
<gene>
    <name evidence="2" type="ORF">DFH08DRAFT_903759</name>
</gene>
<comment type="caution">
    <text evidence="2">The sequence shown here is derived from an EMBL/GenBank/DDBJ whole genome shotgun (WGS) entry which is preliminary data.</text>
</comment>
<feature type="signal peptide" evidence="1">
    <location>
        <begin position="1"/>
        <end position="18"/>
    </location>
</feature>
<accession>A0AAD6Z1V0</accession>
<evidence type="ECO:0000256" key="1">
    <source>
        <dbReference type="SAM" id="SignalP"/>
    </source>
</evidence>
<name>A0AAD6Z1V0_9AGAR</name>
<dbReference type="Proteomes" id="UP001218218">
    <property type="component" value="Unassembled WGS sequence"/>
</dbReference>